<dbReference type="CDD" id="cd00883">
    <property type="entry name" value="beta_CA_cladeA"/>
    <property type="match status" value="1"/>
</dbReference>
<comment type="function">
    <text evidence="7">Reversible hydration of carbon dioxide.</text>
</comment>
<keyword evidence="2 6" id="KW-0479">Metal-binding</keyword>
<proteinExistence type="inferred from homology"/>
<dbReference type="PROSITE" id="PS00705">
    <property type="entry name" value="PROK_CO2_ANHYDRASE_2"/>
    <property type="match status" value="1"/>
</dbReference>
<dbReference type="PROSITE" id="PS00704">
    <property type="entry name" value="PROK_CO2_ANHYDRASE_1"/>
    <property type="match status" value="1"/>
</dbReference>
<comment type="caution">
    <text evidence="9">The sequence shown here is derived from an EMBL/GenBank/DDBJ whole genome shotgun (WGS) entry which is preliminary data.</text>
</comment>
<evidence type="ECO:0000313" key="10">
    <source>
        <dbReference type="Proteomes" id="UP000293874"/>
    </source>
</evidence>
<dbReference type="GO" id="GO:0008270">
    <property type="term" value="F:zinc ion binding"/>
    <property type="evidence" value="ECO:0007669"/>
    <property type="project" value="UniProtKB-UniRule"/>
</dbReference>
<name>A0A4Q7MYC3_9BACT</name>
<evidence type="ECO:0000256" key="1">
    <source>
        <dbReference type="ARBA" id="ARBA00006217"/>
    </source>
</evidence>
<evidence type="ECO:0000256" key="5">
    <source>
        <dbReference type="ARBA" id="ARBA00048348"/>
    </source>
</evidence>
<sequence>MQAIEKLLLENKAWAQEKVNEDPTFFKRLENVQKPEFLWIGCSDSRVPANEITNTVPGEIFVHRNIANLVVEDDVNCLSVLEYAVVHLKVKHVIVCGHYNCGGVKAAMTDQSFGIIDKWIIGIKELYEEHRKEIDALENEADRVNLMVEHNVRKQVLNLAKTDTIQKIWAREERPHIHGWVYGLKDGHIKQIFSLAPPVKKLNYQIV</sequence>
<keyword evidence="10" id="KW-1185">Reference proteome</keyword>
<comment type="similarity">
    <text evidence="1 7">Belongs to the beta-class carbonic anhydrase family.</text>
</comment>
<evidence type="ECO:0000256" key="4">
    <source>
        <dbReference type="ARBA" id="ARBA00023239"/>
    </source>
</evidence>
<comment type="catalytic activity">
    <reaction evidence="5 7">
        <text>hydrogencarbonate + H(+) = CO2 + H2O</text>
        <dbReference type="Rhea" id="RHEA:10748"/>
        <dbReference type="ChEBI" id="CHEBI:15377"/>
        <dbReference type="ChEBI" id="CHEBI:15378"/>
        <dbReference type="ChEBI" id="CHEBI:16526"/>
        <dbReference type="ChEBI" id="CHEBI:17544"/>
        <dbReference type="EC" id="4.2.1.1"/>
    </reaction>
</comment>
<dbReference type="GO" id="GO:0004089">
    <property type="term" value="F:carbonate dehydratase activity"/>
    <property type="evidence" value="ECO:0007669"/>
    <property type="project" value="UniProtKB-UniRule"/>
</dbReference>
<evidence type="ECO:0000313" key="9">
    <source>
        <dbReference type="EMBL" id="RZS72140.1"/>
    </source>
</evidence>
<dbReference type="SUPFAM" id="SSF53056">
    <property type="entry name" value="beta-carbonic anhydrase, cab"/>
    <property type="match status" value="1"/>
</dbReference>
<keyword evidence="8" id="KW-0175">Coiled coil</keyword>
<dbReference type="EMBL" id="SGXA01000002">
    <property type="protein sequence ID" value="RZS72140.1"/>
    <property type="molecule type" value="Genomic_DNA"/>
</dbReference>
<feature type="binding site" evidence="6">
    <location>
        <position position="44"/>
    </location>
    <ligand>
        <name>Zn(2+)</name>
        <dbReference type="ChEBI" id="CHEBI:29105"/>
    </ligand>
</feature>
<evidence type="ECO:0000256" key="8">
    <source>
        <dbReference type="SAM" id="Coils"/>
    </source>
</evidence>
<reference evidence="9 10" key="1">
    <citation type="submission" date="2019-02" db="EMBL/GenBank/DDBJ databases">
        <title>Genomic Encyclopedia of Type Strains, Phase IV (KMG-IV): sequencing the most valuable type-strain genomes for metagenomic binning, comparative biology and taxonomic classification.</title>
        <authorList>
            <person name="Goeker M."/>
        </authorList>
    </citation>
    <scope>NUCLEOTIDE SEQUENCE [LARGE SCALE GENOMIC DNA]</scope>
    <source>
        <strain evidence="9 10">DSM 18116</strain>
    </source>
</reference>
<dbReference type="InterPro" id="IPR015892">
    <property type="entry name" value="Carbonic_anhydrase_CS"/>
</dbReference>
<keyword evidence="4 7" id="KW-0456">Lyase</keyword>
<dbReference type="EC" id="4.2.1.1" evidence="7"/>
<evidence type="ECO:0000256" key="7">
    <source>
        <dbReference type="RuleBase" id="RU003956"/>
    </source>
</evidence>
<organism evidence="9 10">
    <name type="scientific">Pseudobacter ginsenosidimutans</name>
    <dbReference type="NCBI Taxonomy" id="661488"/>
    <lineage>
        <taxon>Bacteria</taxon>
        <taxon>Pseudomonadati</taxon>
        <taxon>Bacteroidota</taxon>
        <taxon>Chitinophagia</taxon>
        <taxon>Chitinophagales</taxon>
        <taxon>Chitinophagaceae</taxon>
        <taxon>Pseudobacter</taxon>
    </lineage>
</organism>
<dbReference type="FunFam" id="3.40.1050.10:FF:000001">
    <property type="entry name" value="Carbonic anhydrase"/>
    <property type="match status" value="1"/>
</dbReference>
<dbReference type="Pfam" id="PF00484">
    <property type="entry name" value="Pro_CA"/>
    <property type="match status" value="1"/>
</dbReference>
<evidence type="ECO:0000256" key="3">
    <source>
        <dbReference type="ARBA" id="ARBA00022833"/>
    </source>
</evidence>
<gene>
    <name evidence="9" type="ORF">EV199_4055</name>
</gene>
<dbReference type="AlphaFoldDB" id="A0A4Q7MYC3"/>
<keyword evidence="3 6" id="KW-0862">Zinc</keyword>
<feature type="binding site" evidence="6">
    <location>
        <position position="42"/>
    </location>
    <ligand>
        <name>Zn(2+)</name>
        <dbReference type="ChEBI" id="CHEBI:29105"/>
    </ligand>
</feature>
<dbReference type="InterPro" id="IPR036874">
    <property type="entry name" value="Carbonic_anhydrase_sf"/>
</dbReference>
<dbReference type="InterPro" id="IPR001765">
    <property type="entry name" value="Carbonic_anhydrase"/>
</dbReference>
<evidence type="ECO:0000256" key="2">
    <source>
        <dbReference type="ARBA" id="ARBA00022723"/>
    </source>
</evidence>
<dbReference type="OrthoDB" id="9797527at2"/>
<dbReference type="GO" id="GO:0015976">
    <property type="term" value="P:carbon utilization"/>
    <property type="evidence" value="ECO:0007669"/>
    <property type="project" value="InterPro"/>
</dbReference>
<dbReference type="RefSeq" id="WP_130542588.1">
    <property type="nucleotide sequence ID" value="NZ_CP042431.1"/>
</dbReference>
<comment type="cofactor">
    <cofactor evidence="6">
        <name>Zn(2+)</name>
        <dbReference type="ChEBI" id="CHEBI:29105"/>
    </cofactor>
    <text evidence="6">Binds 1 zinc ion per subunit.</text>
</comment>
<protein>
    <recommendedName>
        <fullName evidence="7">Carbonic anhydrase</fullName>
        <ecNumber evidence="7">4.2.1.1</ecNumber>
    </recommendedName>
    <alternativeName>
        <fullName evidence="7">Carbonate dehydratase</fullName>
    </alternativeName>
</protein>
<accession>A0A4Q7MYC3</accession>
<feature type="coiled-coil region" evidence="8">
    <location>
        <begin position="120"/>
        <end position="147"/>
    </location>
</feature>
<dbReference type="PANTHER" id="PTHR11002:SF76">
    <property type="entry name" value="CARBONIC ANHYDRASE"/>
    <property type="match status" value="1"/>
</dbReference>
<dbReference type="Proteomes" id="UP000293874">
    <property type="component" value="Unassembled WGS sequence"/>
</dbReference>
<dbReference type="PANTHER" id="PTHR11002">
    <property type="entry name" value="CARBONIC ANHYDRASE"/>
    <property type="match status" value="1"/>
</dbReference>
<feature type="binding site" evidence="6">
    <location>
        <position position="98"/>
    </location>
    <ligand>
        <name>Zn(2+)</name>
        <dbReference type="ChEBI" id="CHEBI:29105"/>
    </ligand>
</feature>
<dbReference type="SMART" id="SM00947">
    <property type="entry name" value="Pro_CA"/>
    <property type="match status" value="1"/>
</dbReference>
<evidence type="ECO:0000256" key="6">
    <source>
        <dbReference type="PIRSR" id="PIRSR601765-1"/>
    </source>
</evidence>
<dbReference type="Gene3D" id="3.40.1050.10">
    <property type="entry name" value="Carbonic anhydrase"/>
    <property type="match status" value="1"/>
</dbReference>
<feature type="binding site" evidence="6">
    <location>
        <position position="101"/>
    </location>
    <ligand>
        <name>Zn(2+)</name>
        <dbReference type="ChEBI" id="CHEBI:29105"/>
    </ligand>
</feature>